<protein>
    <submittedName>
        <fullName evidence="2">Uncharacterized protein</fullName>
    </submittedName>
</protein>
<proteinExistence type="predicted"/>
<keyword evidence="3" id="KW-1185">Reference proteome</keyword>
<reference evidence="2 3" key="1">
    <citation type="submission" date="2017-02" db="EMBL/GenBank/DDBJ databases">
        <title>The new phylogeny of genus Mycobacterium.</title>
        <authorList>
            <person name="Tortoli E."/>
            <person name="Trovato A."/>
            <person name="Cirillo D.M."/>
        </authorList>
    </citation>
    <scope>NUCLEOTIDE SEQUENCE [LARGE SCALE GENOMIC DNA]</scope>
    <source>
        <strain evidence="2 3">DSM 45145</strain>
    </source>
</reference>
<comment type="caution">
    <text evidence="2">The sequence shown here is derived from an EMBL/GenBank/DDBJ whole genome shotgun (WGS) entry which is preliminary data.</text>
</comment>
<feature type="region of interest" description="Disordered" evidence="1">
    <location>
        <begin position="1"/>
        <end position="90"/>
    </location>
</feature>
<accession>A0ABX3T8G1</accession>
<dbReference type="Proteomes" id="UP000192374">
    <property type="component" value="Unassembled WGS sequence"/>
</dbReference>
<dbReference type="EMBL" id="MVIC01000006">
    <property type="protein sequence ID" value="ORB16826.1"/>
    <property type="molecule type" value="Genomic_DNA"/>
</dbReference>
<sequence length="90" mass="9446">MDMLRRAHGFAEDGAGEAPGWHTHPPRDALPQHRQRCRSRSAPGGFGAPCACPEPASNDTKVIGGGQTSSYGAQPSASLTAKRFFPTSSP</sequence>
<gene>
    <name evidence="2" type="ORF">BST37_05925</name>
</gene>
<evidence type="ECO:0000313" key="2">
    <source>
        <dbReference type="EMBL" id="ORB16826.1"/>
    </source>
</evidence>
<organism evidence="2 3">
    <name type="scientific">Mycobacterium noviomagense</name>
    <dbReference type="NCBI Taxonomy" id="459858"/>
    <lineage>
        <taxon>Bacteria</taxon>
        <taxon>Bacillati</taxon>
        <taxon>Actinomycetota</taxon>
        <taxon>Actinomycetes</taxon>
        <taxon>Mycobacteriales</taxon>
        <taxon>Mycobacteriaceae</taxon>
        <taxon>Mycobacterium</taxon>
    </lineage>
</organism>
<feature type="compositionally biased region" description="Polar residues" evidence="1">
    <location>
        <begin position="68"/>
        <end position="79"/>
    </location>
</feature>
<name>A0ABX3T8G1_9MYCO</name>
<evidence type="ECO:0000313" key="3">
    <source>
        <dbReference type="Proteomes" id="UP000192374"/>
    </source>
</evidence>
<evidence type="ECO:0000256" key="1">
    <source>
        <dbReference type="SAM" id="MobiDB-lite"/>
    </source>
</evidence>